<dbReference type="GO" id="GO:0019363">
    <property type="term" value="P:pyridine nucleotide biosynthetic process"/>
    <property type="evidence" value="ECO:0007669"/>
    <property type="project" value="UniProtKB-KW"/>
</dbReference>
<dbReference type="AlphaFoldDB" id="A0A854QQU7"/>
<dbReference type="Proteomes" id="UP000199727">
    <property type="component" value="Unassembled WGS sequence"/>
</dbReference>
<evidence type="ECO:0000256" key="2">
    <source>
        <dbReference type="ARBA" id="ARBA00022642"/>
    </source>
</evidence>
<dbReference type="InterPro" id="IPR036380">
    <property type="entry name" value="Isochorismatase-like_sf"/>
</dbReference>
<dbReference type="InterPro" id="IPR000868">
    <property type="entry name" value="Isochorismatase-like_dom"/>
</dbReference>
<proteinExistence type="inferred from homology"/>
<comment type="caution">
    <text evidence="9">The sequence shown here is derived from an EMBL/GenBank/DDBJ whole genome shotgun (WGS) entry which is preliminary data.</text>
</comment>
<reference evidence="9 10" key="1">
    <citation type="submission" date="2017-06" db="EMBL/GenBank/DDBJ databases">
        <title>Global population genomics of the pathogenic fungus Cryptococcus neoformans var. grubii.</title>
        <authorList>
            <person name="Cuomo C."/>
            <person name="Litvintseva A."/>
            <person name="Chen Y."/>
            <person name="Young S."/>
            <person name="Zeng Q."/>
            <person name="Chapman S."/>
            <person name="Gujja S."/>
            <person name="Saif S."/>
            <person name="Birren B."/>
        </authorList>
    </citation>
    <scope>NUCLEOTIDE SEQUENCE [LARGE SCALE GENOMIC DNA]</scope>
    <source>
        <strain evidence="9 10">Tu259-1</strain>
    </source>
</reference>
<sequence>MTTNGRIILGPTRTQQFVYASVHPNMASKPTSAALIIVDVQNDFLPPTGSLAVPNGREVLPVITGLLDRKWDWAVVVVSQDYHPKGHISFASAHPPNQAYTQLPLVNAHGESYIQTLWPDHCIQGTAGADLGPGLAKVLAKRGDVRVVRKGIHSKLEAYSAFQGVVLPTPFPPAPPPSTHGGPETEDVETVPPKTSELAEFLLAQGVNKVVIAGIATDFCVFQTALSSISSSFPTLLLAPAMRAISPECEGKTFEAVESVGGIILGRNGEEWETKLEEWIK</sequence>
<keyword evidence="4" id="KW-0378">Hydrolase</keyword>
<dbReference type="GO" id="GO:0008936">
    <property type="term" value="F:nicotinamidase activity"/>
    <property type="evidence" value="ECO:0007669"/>
    <property type="project" value="UniProtKB-EC"/>
</dbReference>
<protein>
    <recommendedName>
        <fullName evidence="6">nicotinamidase</fullName>
        <ecNumber evidence="6">3.5.1.19</ecNumber>
    </recommendedName>
    <alternativeName>
        <fullName evidence="7">Nicotinamide deamidase</fullName>
    </alternativeName>
</protein>
<dbReference type="OrthoDB" id="1739143at2759"/>
<evidence type="ECO:0000259" key="8">
    <source>
        <dbReference type="Pfam" id="PF00857"/>
    </source>
</evidence>
<name>A0A854QQU7_CRYNE</name>
<comment type="similarity">
    <text evidence="1">Belongs to the isochorismatase family.</text>
</comment>
<comment type="pathway">
    <text evidence="5">Cofactor biosynthesis; nicotinate biosynthesis; nicotinate from nicotinamide: step 1/1.</text>
</comment>
<evidence type="ECO:0000256" key="3">
    <source>
        <dbReference type="ARBA" id="ARBA00022723"/>
    </source>
</evidence>
<keyword evidence="2" id="KW-0662">Pyridine nucleotide biosynthesis</keyword>
<evidence type="ECO:0000313" key="9">
    <source>
        <dbReference type="EMBL" id="OXG29157.1"/>
    </source>
</evidence>
<keyword evidence="3" id="KW-0479">Metal-binding</keyword>
<dbReference type="GO" id="GO:0046872">
    <property type="term" value="F:metal ion binding"/>
    <property type="evidence" value="ECO:0007669"/>
    <property type="project" value="UniProtKB-KW"/>
</dbReference>
<evidence type="ECO:0000313" key="10">
    <source>
        <dbReference type="Proteomes" id="UP000199727"/>
    </source>
</evidence>
<dbReference type="Pfam" id="PF00857">
    <property type="entry name" value="Isochorismatase"/>
    <property type="match status" value="1"/>
</dbReference>
<dbReference type="SUPFAM" id="SSF52499">
    <property type="entry name" value="Isochorismatase-like hydrolases"/>
    <property type="match status" value="1"/>
</dbReference>
<dbReference type="InterPro" id="IPR052347">
    <property type="entry name" value="Isochorismatase_Nicotinamidase"/>
</dbReference>
<feature type="domain" description="Isochorismatase-like" evidence="8">
    <location>
        <begin position="196"/>
        <end position="264"/>
    </location>
</feature>
<dbReference type="Gene3D" id="3.40.50.850">
    <property type="entry name" value="Isochorismatase-like"/>
    <property type="match status" value="1"/>
</dbReference>
<evidence type="ECO:0000256" key="7">
    <source>
        <dbReference type="ARBA" id="ARBA00043224"/>
    </source>
</evidence>
<evidence type="ECO:0000256" key="6">
    <source>
        <dbReference type="ARBA" id="ARBA00039017"/>
    </source>
</evidence>
<dbReference type="EMBL" id="AMKT01000010">
    <property type="protein sequence ID" value="OXG29157.1"/>
    <property type="molecule type" value="Genomic_DNA"/>
</dbReference>
<dbReference type="PANTHER" id="PTHR11080">
    <property type="entry name" value="PYRAZINAMIDASE/NICOTINAMIDASE"/>
    <property type="match status" value="1"/>
</dbReference>
<dbReference type="PANTHER" id="PTHR11080:SF2">
    <property type="entry name" value="LD05707P"/>
    <property type="match status" value="1"/>
</dbReference>
<accession>A0A854QQU7</accession>
<dbReference type="EC" id="3.5.1.19" evidence="6"/>
<evidence type="ECO:0000256" key="4">
    <source>
        <dbReference type="ARBA" id="ARBA00022801"/>
    </source>
</evidence>
<evidence type="ECO:0000256" key="1">
    <source>
        <dbReference type="ARBA" id="ARBA00006336"/>
    </source>
</evidence>
<gene>
    <name evidence="9" type="ORF">C361_00813</name>
</gene>
<evidence type="ECO:0000256" key="5">
    <source>
        <dbReference type="ARBA" id="ARBA00037900"/>
    </source>
</evidence>
<organism evidence="9 10">
    <name type="scientific">Cryptococcus neoformans Tu259-1</name>
    <dbReference type="NCBI Taxonomy" id="1230072"/>
    <lineage>
        <taxon>Eukaryota</taxon>
        <taxon>Fungi</taxon>
        <taxon>Dikarya</taxon>
        <taxon>Basidiomycota</taxon>
        <taxon>Agaricomycotina</taxon>
        <taxon>Tremellomycetes</taxon>
        <taxon>Tremellales</taxon>
        <taxon>Cryptococcaceae</taxon>
        <taxon>Cryptococcus</taxon>
        <taxon>Cryptococcus neoformans species complex</taxon>
    </lineage>
</organism>